<feature type="non-terminal residue" evidence="1">
    <location>
        <position position="1"/>
    </location>
</feature>
<dbReference type="EMBL" id="JASPKZ010001576">
    <property type="protein sequence ID" value="KAJ9597915.1"/>
    <property type="molecule type" value="Genomic_DNA"/>
</dbReference>
<evidence type="ECO:0000313" key="2">
    <source>
        <dbReference type="Proteomes" id="UP001233999"/>
    </source>
</evidence>
<sequence length="267" mass="31524">KINLSASCLHDIQTILHHTALSDDNHHLLAFSFRMTLYWEGIQDSLYLNIMCVHFRLLQLFIQLSCQQHQEAYQLEVASAFQKEKNLYICYLSVFQHYSNITLSKWNGNHENWISTKQLSLSDEVQYTVVNFRYSSVLTVNYRARIGRQSRCTLYNYNQRNLSFRTPCAQSPRKIKFTPGYFLAVFVLLRRKFRVNTCRFEIEKCLKRKMSAFKSILIAKWEAILSDISPDKITYATQKCLKKNHTVQRLVLVQDEFHENMSNSRAI</sequence>
<proteinExistence type="predicted"/>
<accession>A0AAD8AFT0</accession>
<protein>
    <submittedName>
        <fullName evidence="1">Uncharacterized protein</fullName>
    </submittedName>
</protein>
<reference evidence="1" key="1">
    <citation type="journal article" date="2023" name="IScience">
        <title>Live-bearing cockroach genome reveals convergent evolutionary mechanisms linked to viviparity in insects and beyond.</title>
        <authorList>
            <person name="Fouks B."/>
            <person name="Harrison M.C."/>
            <person name="Mikhailova A.A."/>
            <person name="Marchal E."/>
            <person name="English S."/>
            <person name="Carruthers M."/>
            <person name="Jennings E.C."/>
            <person name="Chiamaka E.L."/>
            <person name="Frigard R.A."/>
            <person name="Pippel M."/>
            <person name="Attardo G.M."/>
            <person name="Benoit J.B."/>
            <person name="Bornberg-Bauer E."/>
            <person name="Tobe S.S."/>
        </authorList>
    </citation>
    <scope>NUCLEOTIDE SEQUENCE</scope>
    <source>
        <strain evidence="1">Stay&amp;Tobe</strain>
    </source>
</reference>
<organism evidence="1 2">
    <name type="scientific">Diploptera punctata</name>
    <name type="common">Pacific beetle cockroach</name>
    <dbReference type="NCBI Taxonomy" id="6984"/>
    <lineage>
        <taxon>Eukaryota</taxon>
        <taxon>Metazoa</taxon>
        <taxon>Ecdysozoa</taxon>
        <taxon>Arthropoda</taxon>
        <taxon>Hexapoda</taxon>
        <taxon>Insecta</taxon>
        <taxon>Pterygota</taxon>
        <taxon>Neoptera</taxon>
        <taxon>Polyneoptera</taxon>
        <taxon>Dictyoptera</taxon>
        <taxon>Blattodea</taxon>
        <taxon>Blaberoidea</taxon>
        <taxon>Blaberidae</taxon>
        <taxon>Diplopterinae</taxon>
        <taxon>Diploptera</taxon>
    </lineage>
</organism>
<name>A0AAD8AFT0_DIPPU</name>
<gene>
    <name evidence="1" type="ORF">L9F63_011202</name>
</gene>
<dbReference type="AlphaFoldDB" id="A0AAD8AFT0"/>
<comment type="caution">
    <text evidence="1">The sequence shown here is derived from an EMBL/GenBank/DDBJ whole genome shotgun (WGS) entry which is preliminary data.</text>
</comment>
<dbReference type="Proteomes" id="UP001233999">
    <property type="component" value="Unassembled WGS sequence"/>
</dbReference>
<evidence type="ECO:0000313" key="1">
    <source>
        <dbReference type="EMBL" id="KAJ9597915.1"/>
    </source>
</evidence>
<feature type="non-terminal residue" evidence="1">
    <location>
        <position position="267"/>
    </location>
</feature>
<reference evidence="1" key="2">
    <citation type="submission" date="2023-05" db="EMBL/GenBank/DDBJ databases">
        <authorList>
            <person name="Fouks B."/>
        </authorList>
    </citation>
    <scope>NUCLEOTIDE SEQUENCE</scope>
    <source>
        <strain evidence="1">Stay&amp;Tobe</strain>
        <tissue evidence="1">Testes</tissue>
    </source>
</reference>
<keyword evidence="2" id="KW-1185">Reference proteome</keyword>